<protein>
    <submittedName>
        <fullName evidence="2">Uncharacterized protein</fullName>
    </submittedName>
</protein>
<keyword evidence="1" id="KW-1133">Transmembrane helix</keyword>
<keyword evidence="1" id="KW-0472">Membrane</keyword>
<dbReference type="EMBL" id="SLXQ01000007">
    <property type="protein sequence ID" value="TCP50914.1"/>
    <property type="molecule type" value="Genomic_DNA"/>
</dbReference>
<reference evidence="2 3" key="1">
    <citation type="submission" date="2019-03" db="EMBL/GenBank/DDBJ databases">
        <title>Genomic Encyclopedia of Type Strains, Phase IV (KMG-IV): sequencing the most valuable type-strain genomes for metagenomic binning, comparative biology and taxonomic classification.</title>
        <authorList>
            <person name="Goeker M."/>
        </authorList>
    </citation>
    <scope>NUCLEOTIDE SEQUENCE [LARGE SCALE GENOMIC DNA]</scope>
    <source>
        <strain evidence="2 3">DSM 45765</strain>
    </source>
</reference>
<feature type="transmembrane region" description="Helical" evidence="1">
    <location>
        <begin position="141"/>
        <end position="164"/>
    </location>
</feature>
<feature type="transmembrane region" description="Helical" evidence="1">
    <location>
        <begin position="40"/>
        <end position="60"/>
    </location>
</feature>
<evidence type="ECO:0000256" key="1">
    <source>
        <dbReference type="SAM" id="Phobius"/>
    </source>
</evidence>
<keyword evidence="3" id="KW-1185">Reference proteome</keyword>
<sequence length="170" mass="16967">MGQIGGLIEPAAGLCLPTTLPRMSAGTDNDDAQAPWSGGAAIGSAGWSATTLGFGVFTLLTALMGWAAWLLVVAPVTLTSGGGWFAYAPATVGDSAVPYSFGGAGILTTLVGGVWLALVPVAGVGLVVARHARGRVPALRVRAGTITCVVGLLLAVAGAFWWFMVSTGAP</sequence>
<gene>
    <name evidence="2" type="ORF">EV191_107178</name>
</gene>
<name>A0A4R2QPM5_9PSEU</name>
<accession>A0A4R2QPM5</accession>
<dbReference type="AlphaFoldDB" id="A0A4R2QPM5"/>
<feature type="transmembrane region" description="Helical" evidence="1">
    <location>
        <begin position="99"/>
        <end position="129"/>
    </location>
</feature>
<keyword evidence="1" id="KW-0812">Transmembrane</keyword>
<feature type="transmembrane region" description="Helical" evidence="1">
    <location>
        <begin position="67"/>
        <end position="87"/>
    </location>
</feature>
<evidence type="ECO:0000313" key="3">
    <source>
        <dbReference type="Proteomes" id="UP000294911"/>
    </source>
</evidence>
<organism evidence="2 3">
    <name type="scientific">Tamaricihabitans halophyticus</name>
    <dbReference type="NCBI Taxonomy" id="1262583"/>
    <lineage>
        <taxon>Bacteria</taxon>
        <taxon>Bacillati</taxon>
        <taxon>Actinomycetota</taxon>
        <taxon>Actinomycetes</taxon>
        <taxon>Pseudonocardiales</taxon>
        <taxon>Pseudonocardiaceae</taxon>
        <taxon>Tamaricihabitans</taxon>
    </lineage>
</organism>
<evidence type="ECO:0000313" key="2">
    <source>
        <dbReference type="EMBL" id="TCP50914.1"/>
    </source>
</evidence>
<comment type="caution">
    <text evidence="2">The sequence shown here is derived from an EMBL/GenBank/DDBJ whole genome shotgun (WGS) entry which is preliminary data.</text>
</comment>
<dbReference type="Proteomes" id="UP000294911">
    <property type="component" value="Unassembled WGS sequence"/>
</dbReference>
<proteinExistence type="predicted"/>